<name>A0ABN9MBA9_9NEOB</name>
<keyword evidence="1" id="KW-0732">Signal</keyword>
<dbReference type="InterPro" id="IPR007110">
    <property type="entry name" value="Ig-like_dom"/>
</dbReference>
<keyword evidence="6" id="KW-1185">Reference proteome</keyword>
<organism evidence="5 6">
    <name type="scientific">Ranitomeya imitator</name>
    <name type="common">mimic poison frog</name>
    <dbReference type="NCBI Taxonomy" id="111125"/>
    <lineage>
        <taxon>Eukaryota</taxon>
        <taxon>Metazoa</taxon>
        <taxon>Chordata</taxon>
        <taxon>Craniata</taxon>
        <taxon>Vertebrata</taxon>
        <taxon>Euteleostomi</taxon>
        <taxon>Amphibia</taxon>
        <taxon>Batrachia</taxon>
        <taxon>Anura</taxon>
        <taxon>Neobatrachia</taxon>
        <taxon>Hyloidea</taxon>
        <taxon>Dendrobatidae</taxon>
        <taxon>Dendrobatinae</taxon>
        <taxon>Ranitomeya</taxon>
    </lineage>
</organism>
<protein>
    <recommendedName>
        <fullName evidence="4">Ig-like domain-containing protein</fullName>
    </recommendedName>
</protein>
<evidence type="ECO:0000313" key="5">
    <source>
        <dbReference type="EMBL" id="CAJ0963341.1"/>
    </source>
</evidence>
<keyword evidence="3" id="KW-1133">Transmembrane helix</keyword>
<evidence type="ECO:0000313" key="6">
    <source>
        <dbReference type="Proteomes" id="UP001176940"/>
    </source>
</evidence>
<evidence type="ECO:0000256" key="3">
    <source>
        <dbReference type="SAM" id="Phobius"/>
    </source>
</evidence>
<dbReference type="Proteomes" id="UP001176940">
    <property type="component" value="Unassembled WGS sequence"/>
</dbReference>
<feature type="domain" description="Ig-like" evidence="4">
    <location>
        <begin position="1"/>
        <end position="124"/>
    </location>
</feature>
<dbReference type="Pfam" id="PF13895">
    <property type="entry name" value="Ig_2"/>
    <property type="match status" value="1"/>
</dbReference>
<reference evidence="5" key="1">
    <citation type="submission" date="2023-07" db="EMBL/GenBank/DDBJ databases">
        <authorList>
            <person name="Stuckert A."/>
        </authorList>
    </citation>
    <scope>NUCLEOTIDE SEQUENCE</scope>
</reference>
<sequence length="398" mass="45123">MTCNVNSTEQGNVTYYWFKNDYWIHSEKTFTISSALTSDGYVILQTPPNVYEGEDIILRCHHYPGHPAKQTIFFKNNAVIKDWGSEDELHIENVNMTLSCKYKCIKQVNHHLLYYQHSDETSVSVQELFSLPTISLSPQLVKEGDQMTLTCHTRLSPHRQTAELQFAFYREGQNIQEFSSTNKYEILSAKLSDSGIINNKEGEHKPDYASEQESESVLFNQSETKVTSKPGTSHVITAVAVTSLVLVLFLFITALIFLYRKKHFPLRGNNHPSSKAEPVEPDDETENIYTDLDANTTRWQTAGRRSIFPASICALTVQVRGRDDAYSVRGALCLISQSGETPGHQQGRWELQSARNEHPALAELVSAKYFNPFRWIYIVGRARSSEDRGSSVSGLRVE</sequence>
<dbReference type="InterPro" id="IPR036179">
    <property type="entry name" value="Ig-like_dom_sf"/>
</dbReference>
<gene>
    <name evidence="5" type="ORF">RIMI_LOCUS18636428</name>
</gene>
<evidence type="ECO:0000259" key="4">
    <source>
        <dbReference type="PROSITE" id="PS50835"/>
    </source>
</evidence>
<feature type="non-terminal residue" evidence="5">
    <location>
        <position position="398"/>
    </location>
</feature>
<feature type="transmembrane region" description="Helical" evidence="3">
    <location>
        <begin position="235"/>
        <end position="259"/>
    </location>
</feature>
<accession>A0ABN9MBA9</accession>
<dbReference type="PROSITE" id="PS50835">
    <property type="entry name" value="IG_LIKE"/>
    <property type="match status" value="1"/>
</dbReference>
<dbReference type="SUPFAM" id="SSF48726">
    <property type="entry name" value="Immunoglobulin"/>
    <property type="match status" value="2"/>
</dbReference>
<dbReference type="EMBL" id="CAUEEQ010057383">
    <property type="protein sequence ID" value="CAJ0963341.1"/>
    <property type="molecule type" value="Genomic_DNA"/>
</dbReference>
<dbReference type="PANTHER" id="PTHR11481:SF64">
    <property type="entry name" value="FC RECEPTOR-LIKE PROTEIN 4"/>
    <property type="match status" value="1"/>
</dbReference>
<dbReference type="InterPro" id="IPR050488">
    <property type="entry name" value="Ig_Fc_receptor"/>
</dbReference>
<keyword evidence="2" id="KW-1015">Disulfide bond</keyword>
<evidence type="ECO:0000256" key="2">
    <source>
        <dbReference type="ARBA" id="ARBA00023157"/>
    </source>
</evidence>
<proteinExistence type="predicted"/>
<comment type="caution">
    <text evidence="5">The sequence shown here is derived from an EMBL/GenBank/DDBJ whole genome shotgun (WGS) entry which is preliminary data.</text>
</comment>
<evidence type="ECO:0000256" key="1">
    <source>
        <dbReference type="ARBA" id="ARBA00022729"/>
    </source>
</evidence>
<dbReference type="PANTHER" id="PTHR11481">
    <property type="entry name" value="IMMUNOGLOBULIN FC RECEPTOR"/>
    <property type="match status" value="1"/>
</dbReference>
<keyword evidence="3" id="KW-0812">Transmembrane</keyword>
<dbReference type="InterPro" id="IPR013783">
    <property type="entry name" value="Ig-like_fold"/>
</dbReference>
<dbReference type="Gene3D" id="2.60.40.10">
    <property type="entry name" value="Immunoglobulins"/>
    <property type="match status" value="2"/>
</dbReference>
<keyword evidence="3" id="KW-0472">Membrane</keyword>